<gene>
    <name evidence="1" type="ordered locus">ECA1891</name>
</gene>
<dbReference type="STRING" id="218491.ECA1891"/>
<keyword evidence="2" id="KW-1185">Reference proteome</keyword>
<sequence length="65" mass="7138">MAQAERTGMCSQRLYDLSVTPALRTVLATSLFCCCCEGFVRYTPREFLQLASHAPDTGRLIAVAP</sequence>
<dbReference type="KEGG" id="eca:ECA1891"/>
<dbReference type="HOGENOM" id="CLU_2845892_0_0_6"/>
<dbReference type="Proteomes" id="UP000007966">
    <property type="component" value="Chromosome"/>
</dbReference>
<proteinExistence type="predicted"/>
<dbReference type="AlphaFoldDB" id="Q6D5Z7"/>
<evidence type="ECO:0000313" key="2">
    <source>
        <dbReference type="Proteomes" id="UP000007966"/>
    </source>
</evidence>
<organism evidence="1 2">
    <name type="scientific">Pectobacterium atrosepticum (strain SCRI 1043 / ATCC BAA-672)</name>
    <name type="common">Erwinia carotovora subsp. atroseptica</name>
    <dbReference type="NCBI Taxonomy" id="218491"/>
    <lineage>
        <taxon>Bacteria</taxon>
        <taxon>Pseudomonadati</taxon>
        <taxon>Pseudomonadota</taxon>
        <taxon>Gammaproteobacteria</taxon>
        <taxon>Enterobacterales</taxon>
        <taxon>Pectobacteriaceae</taxon>
        <taxon>Pectobacterium</taxon>
    </lineage>
</organism>
<name>Q6D5Z7_PECAS</name>
<reference evidence="1" key="1">
    <citation type="submission" date="2004-02" db="EMBL/GenBank/DDBJ databases">
        <title>The genome sequence of the enterobacterial phytopathogen Erwinia carotovora subsp. atroseptica SCRI1043 and functional genomic identification of novel virulence factors.</title>
        <authorList>
            <person name="Bell K.S."/>
            <person name="Sebaihia M."/>
            <person name="Pritchard L."/>
            <person name="Holden M."/>
            <person name="Hyman L.J."/>
            <person name="Holeva M.C."/>
            <person name="Thomson N.R."/>
            <person name="Bentley S.D."/>
            <person name="Churcher C."/>
            <person name="Mungall K."/>
            <person name="Atkin R."/>
            <person name="Bason N."/>
            <person name="Brooks K."/>
            <person name="Chillingworth T."/>
            <person name="Clark K."/>
            <person name="Doggett J."/>
            <person name="Fraser A."/>
            <person name="Hance Z."/>
            <person name="Hauser H."/>
            <person name="Jagels K."/>
            <person name="Moule S."/>
            <person name="Norbertczak H."/>
            <person name="Ormond D."/>
            <person name="Price C."/>
            <person name="Quail M.A."/>
            <person name="Sanders M."/>
            <person name="Walker D."/>
            <person name="Whitehead S."/>
            <person name="Salmond G.P.C."/>
            <person name="Birch P.R.J."/>
            <person name="Barrell B.G."/>
            <person name="Parkhill J."/>
            <person name="Toth I.K."/>
        </authorList>
    </citation>
    <scope>NUCLEOTIDE SEQUENCE</scope>
    <source>
        <strain evidence="1">SCRI1043</strain>
    </source>
</reference>
<dbReference type="EMBL" id="BX950851">
    <property type="protein sequence ID" value="CAG74794.1"/>
    <property type="molecule type" value="Genomic_DNA"/>
</dbReference>
<protein>
    <submittedName>
        <fullName evidence="1">Uncharacterized protein</fullName>
    </submittedName>
</protein>
<evidence type="ECO:0000313" key="1">
    <source>
        <dbReference type="EMBL" id="CAG74794.1"/>
    </source>
</evidence>
<accession>Q6D5Z7</accession>